<dbReference type="PROSITE" id="PS50893">
    <property type="entry name" value="ABC_TRANSPORTER_2"/>
    <property type="match status" value="1"/>
</dbReference>
<evidence type="ECO:0000256" key="4">
    <source>
        <dbReference type="ARBA" id="ARBA00022840"/>
    </source>
</evidence>
<dbReference type="InterPro" id="IPR050153">
    <property type="entry name" value="Metal_Ion_Import_ABC"/>
</dbReference>
<dbReference type="InterPro" id="IPR017871">
    <property type="entry name" value="ABC_transporter-like_CS"/>
</dbReference>
<comment type="caution">
    <text evidence="6">The sequence shown here is derived from an EMBL/GenBank/DDBJ whole genome shotgun (WGS) entry which is preliminary data.</text>
</comment>
<accession>A0A4Q0XU34</accession>
<dbReference type="PROSITE" id="PS00211">
    <property type="entry name" value="ABC_TRANSPORTER_1"/>
    <property type="match status" value="1"/>
</dbReference>
<dbReference type="Pfam" id="PF00005">
    <property type="entry name" value="ABC_tran"/>
    <property type="match status" value="1"/>
</dbReference>
<keyword evidence="4" id="KW-0067">ATP-binding</keyword>
<name>A0A4Q0XU34_9BACT</name>
<evidence type="ECO:0000256" key="2">
    <source>
        <dbReference type="ARBA" id="ARBA00022448"/>
    </source>
</evidence>
<evidence type="ECO:0000256" key="1">
    <source>
        <dbReference type="ARBA" id="ARBA00005417"/>
    </source>
</evidence>
<dbReference type="SMART" id="SM00382">
    <property type="entry name" value="AAA"/>
    <property type="match status" value="1"/>
</dbReference>
<evidence type="ECO:0000313" key="7">
    <source>
        <dbReference type="Proteomes" id="UP000290657"/>
    </source>
</evidence>
<dbReference type="SUPFAM" id="SSF52540">
    <property type="entry name" value="P-loop containing nucleoside triphosphate hydrolases"/>
    <property type="match status" value="1"/>
</dbReference>
<dbReference type="InterPro" id="IPR027417">
    <property type="entry name" value="P-loop_NTPase"/>
</dbReference>
<proteinExistence type="inferred from homology"/>
<sequence>MQLQTTTDTIITVENLCFSYEKQKVLTDINFSVQEKDFITIIGPNGGGKSTLLKLLLGINPLQKGNITIFGKEYITQTSQIGYVPQNTNININFPINVLEVVMMGQNSLSQRLFGYKKEEKKKALETLKKVNMADFASKTIADLSGGQRQRVFIARALFSNPKILMLDEPTASIDVKGCEQIYNTLKELSEHITVLVVSHDISVILQYATRAFYINKTIVAHDLSKIKRKFEDTNSHICEVELLEKLGDCRC</sequence>
<dbReference type="RefSeq" id="WP_128995059.1">
    <property type="nucleotide sequence ID" value="NZ_PDKN01000001.1"/>
</dbReference>
<evidence type="ECO:0000313" key="6">
    <source>
        <dbReference type="EMBL" id="RXJ60922.1"/>
    </source>
</evidence>
<dbReference type="AlphaFoldDB" id="A0A4Q0XU34"/>
<dbReference type="GO" id="GO:0005524">
    <property type="term" value="F:ATP binding"/>
    <property type="evidence" value="ECO:0007669"/>
    <property type="project" value="UniProtKB-KW"/>
</dbReference>
<dbReference type="Proteomes" id="UP000290657">
    <property type="component" value="Unassembled WGS sequence"/>
</dbReference>
<dbReference type="InterPro" id="IPR003593">
    <property type="entry name" value="AAA+_ATPase"/>
</dbReference>
<dbReference type="EMBL" id="PDKN01000001">
    <property type="protein sequence ID" value="RXJ60922.1"/>
    <property type="molecule type" value="Genomic_DNA"/>
</dbReference>
<dbReference type="FunFam" id="3.40.50.300:FF:000134">
    <property type="entry name" value="Iron-enterobactin ABC transporter ATP-binding protein"/>
    <property type="match status" value="1"/>
</dbReference>
<dbReference type="CDD" id="cd03235">
    <property type="entry name" value="ABC_Metallic_Cations"/>
    <property type="match status" value="1"/>
</dbReference>
<organism evidence="6 7">
    <name type="scientific">Candidatus Marinarcus aquaticus</name>
    <dbReference type="NCBI Taxonomy" id="2044504"/>
    <lineage>
        <taxon>Bacteria</taxon>
        <taxon>Pseudomonadati</taxon>
        <taxon>Campylobacterota</taxon>
        <taxon>Epsilonproteobacteria</taxon>
        <taxon>Campylobacterales</taxon>
        <taxon>Arcobacteraceae</taxon>
        <taxon>Candidatus Marinarcus</taxon>
    </lineage>
</organism>
<protein>
    <submittedName>
        <fullName evidence="6">ABC transporter</fullName>
    </submittedName>
</protein>
<dbReference type="GO" id="GO:0016887">
    <property type="term" value="F:ATP hydrolysis activity"/>
    <property type="evidence" value="ECO:0007669"/>
    <property type="project" value="InterPro"/>
</dbReference>
<keyword evidence="3" id="KW-0547">Nucleotide-binding</keyword>
<reference evidence="6 7" key="1">
    <citation type="submission" date="2017-10" db="EMBL/GenBank/DDBJ databases">
        <title>Genomics of the genus Arcobacter.</title>
        <authorList>
            <person name="Perez-Cataluna A."/>
            <person name="Figueras M.J."/>
        </authorList>
    </citation>
    <scope>NUCLEOTIDE SEQUENCE [LARGE SCALE GENOMIC DNA]</scope>
    <source>
        <strain evidence="6 7">CECT 8987</strain>
    </source>
</reference>
<feature type="domain" description="ABC transporter" evidence="5">
    <location>
        <begin position="11"/>
        <end position="242"/>
    </location>
</feature>
<dbReference type="OrthoDB" id="9806726at2"/>
<keyword evidence="7" id="KW-1185">Reference proteome</keyword>
<comment type="similarity">
    <text evidence="1">Belongs to the ABC transporter superfamily.</text>
</comment>
<dbReference type="Gene3D" id="3.40.50.300">
    <property type="entry name" value="P-loop containing nucleotide triphosphate hydrolases"/>
    <property type="match status" value="1"/>
</dbReference>
<dbReference type="PANTHER" id="PTHR42734">
    <property type="entry name" value="METAL TRANSPORT SYSTEM ATP-BINDING PROTEIN TM_0124-RELATED"/>
    <property type="match status" value="1"/>
</dbReference>
<dbReference type="InterPro" id="IPR003439">
    <property type="entry name" value="ABC_transporter-like_ATP-bd"/>
</dbReference>
<keyword evidence="2" id="KW-0813">Transport</keyword>
<evidence type="ECO:0000259" key="5">
    <source>
        <dbReference type="PROSITE" id="PS50893"/>
    </source>
</evidence>
<gene>
    <name evidence="6" type="ORF">CRV04_02610</name>
</gene>
<dbReference type="PANTHER" id="PTHR42734:SF17">
    <property type="entry name" value="METAL TRANSPORT SYSTEM ATP-BINDING PROTEIN TM_0124-RELATED"/>
    <property type="match status" value="1"/>
</dbReference>
<evidence type="ECO:0000256" key="3">
    <source>
        <dbReference type="ARBA" id="ARBA00022741"/>
    </source>
</evidence>